<dbReference type="InParanoid" id="A0A1Z5R6H9"/>
<feature type="compositionally biased region" description="Polar residues" evidence="1">
    <location>
        <begin position="42"/>
        <end position="58"/>
    </location>
</feature>
<accession>A0A1Z5R6H9</accession>
<feature type="compositionally biased region" description="Polar residues" evidence="1">
    <location>
        <begin position="1"/>
        <end position="10"/>
    </location>
</feature>
<evidence type="ECO:0000313" key="3">
    <source>
        <dbReference type="Proteomes" id="UP000000768"/>
    </source>
</evidence>
<reference evidence="3" key="2">
    <citation type="journal article" date="2018" name="Plant J.">
        <title>The Sorghum bicolor reference genome: improved assembly, gene annotations, a transcriptome atlas, and signatures of genome organization.</title>
        <authorList>
            <person name="McCormick R.F."/>
            <person name="Truong S.K."/>
            <person name="Sreedasyam A."/>
            <person name="Jenkins J."/>
            <person name="Shu S."/>
            <person name="Sims D."/>
            <person name="Kennedy M."/>
            <person name="Amirebrahimi M."/>
            <person name="Weers B.D."/>
            <person name="McKinley B."/>
            <person name="Mattison A."/>
            <person name="Morishige D.T."/>
            <person name="Grimwood J."/>
            <person name="Schmutz J."/>
            <person name="Mullet J.E."/>
        </authorList>
    </citation>
    <scope>NUCLEOTIDE SEQUENCE [LARGE SCALE GENOMIC DNA]</scope>
    <source>
        <strain evidence="3">cv. BTx623</strain>
    </source>
</reference>
<organism evidence="2 3">
    <name type="scientific">Sorghum bicolor</name>
    <name type="common">Sorghum</name>
    <name type="synonym">Sorghum vulgare</name>
    <dbReference type="NCBI Taxonomy" id="4558"/>
    <lineage>
        <taxon>Eukaryota</taxon>
        <taxon>Viridiplantae</taxon>
        <taxon>Streptophyta</taxon>
        <taxon>Embryophyta</taxon>
        <taxon>Tracheophyta</taxon>
        <taxon>Spermatophyta</taxon>
        <taxon>Magnoliopsida</taxon>
        <taxon>Liliopsida</taxon>
        <taxon>Poales</taxon>
        <taxon>Poaceae</taxon>
        <taxon>PACMAD clade</taxon>
        <taxon>Panicoideae</taxon>
        <taxon>Andropogonodae</taxon>
        <taxon>Andropogoneae</taxon>
        <taxon>Sorghinae</taxon>
        <taxon>Sorghum</taxon>
    </lineage>
</organism>
<gene>
    <name evidence="2" type="ORF">SORBI_3008G080801</name>
</gene>
<dbReference type="AlphaFoldDB" id="A0A1Z5R6H9"/>
<sequence length="58" mass="6600">MTSTTPSRQQLFDEMAPRQVPHQTRCPRRQMPRTSIFGKQKGQIQTLQTALQTSNAQG</sequence>
<name>A0A1Z5R6H9_SORBI</name>
<evidence type="ECO:0000313" key="2">
    <source>
        <dbReference type="EMBL" id="OQU78976.1"/>
    </source>
</evidence>
<dbReference type="Proteomes" id="UP000000768">
    <property type="component" value="Chromosome 8"/>
</dbReference>
<feature type="region of interest" description="Disordered" evidence="1">
    <location>
        <begin position="1"/>
        <end position="58"/>
    </location>
</feature>
<reference evidence="2 3" key="1">
    <citation type="journal article" date="2009" name="Nature">
        <title>The Sorghum bicolor genome and the diversification of grasses.</title>
        <authorList>
            <person name="Paterson A.H."/>
            <person name="Bowers J.E."/>
            <person name="Bruggmann R."/>
            <person name="Dubchak I."/>
            <person name="Grimwood J."/>
            <person name="Gundlach H."/>
            <person name="Haberer G."/>
            <person name="Hellsten U."/>
            <person name="Mitros T."/>
            <person name="Poliakov A."/>
            <person name="Schmutz J."/>
            <person name="Spannagl M."/>
            <person name="Tang H."/>
            <person name="Wang X."/>
            <person name="Wicker T."/>
            <person name="Bharti A.K."/>
            <person name="Chapman J."/>
            <person name="Feltus F.A."/>
            <person name="Gowik U."/>
            <person name="Grigoriev I.V."/>
            <person name="Lyons E."/>
            <person name="Maher C.A."/>
            <person name="Martis M."/>
            <person name="Narechania A."/>
            <person name="Otillar R.P."/>
            <person name="Penning B.W."/>
            <person name="Salamov A.A."/>
            <person name="Wang Y."/>
            <person name="Zhang L."/>
            <person name="Carpita N.C."/>
            <person name="Freeling M."/>
            <person name="Gingle A.R."/>
            <person name="Hash C.T."/>
            <person name="Keller B."/>
            <person name="Klein P."/>
            <person name="Kresovich S."/>
            <person name="McCann M.C."/>
            <person name="Ming R."/>
            <person name="Peterson D.G."/>
            <person name="Mehboob-ur-Rahman"/>
            <person name="Ware D."/>
            <person name="Westhoff P."/>
            <person name="Mayer K.F."/>
            <person name="Messing J."/>
            <person name="Rokhsar D.S."/>
        </authorList>
    </citation>
    <scope>NUCLEOTIDE SEQUENCE [LARGE SCALE GENOMIC DNA]</scope>
    <source>
        <strain evidence="3">cv. BTx623</strain>
    </source>
</reference>
<evidence type="ECO:0000256" key="1">
    <source>
        <dbReference type="SAM" id="MobiDB-lite"/>
    </source>
</evidence>
<keyword evidence="3" id="KW-1185">Reference proteome</keyword>
<protein>
    <submittedName>
        <fullName evidence="2">Uncharacterized protein</fullName>
    </submittedName>
</protein>
<dbReference type="EMBL" id="CM000767">
    <property type="protein sequence ID" value="OQU78976.1"/>
    <property type="molecule type" value="Genomic_DNA"/>
</dbReference>
<proteinExistence type="predicted"/>
<dbReference type="Gramene" id="OQU78976">
    <property type="protein sequence ID" value="OQU78976"/>
    <property type="gene ID" value="SORBI_3008G080801"/>
</dbReference>